<dbReference type="InterPro" id="IPR013096">
    <property type="entry name" value="Cupin_2"/>
</dbReference>
<dbReference type="Proteomes" id="UP000053911">
    <property type="component" value="Unassembled WGS sequence"/>
</dbReference>
<dbReference type="InterPro" id="IPR011051">
    <property type="entry name" value="RmlC_Cupin_sf"/>
</dbReference>
<gene>
    <name evidence="3" type="ORF">XD54_0664</name>
</gene>
<dbReference type="GO" id="GO:0046872">
    <property type="term" value="F:metal ion binding"/>
    <property type="evidence" value="ECO:0007669"/>
    <property type="project" value="UniProtKB-KW"/>
</dbReference>
<feature type="domain" description="Cupin type-2" evidence="2">
    <location>
        <begin position="42"/>
        <end position="108"/>
    </location>
</feature>
<evidence type="ECO:0000256" key="1">
    <source>
        <dbReference type="ARBA" id="ARBA00022723"/>
    </source>
</evidence>
<dbReference type="Pfam" id="PF07883">
    <property type="entry name" value="Cupin_2"/>
    <property type="match status" value="1"/>
</dbReference>
<evidence type="ECO:0000259" key="2">
    <source>
        <dbReference type="Pfam" id="PF07883"/>
    </source>
</evidence>
<dbReference type="AlphaFoldDB" id="A0A101EME5"/>
<name>A0A101EME5_9EURY</name>
<protein>
    <recommendedName>
        <fullName evidence="2">Cupin type-2 domain-containing protein</fullName>
    </recommendedName>
</protein>
<evidence type="ECO:0000313" key="4">
    <source>
        <dbReference type="Proteomes" id="UP000053911"/>
    </source>
</evidence>
<comment type="caution">
    <text evidence="3">The sequence shown here is derived from an EMBL/GenBank/DDBJ whole genome shotgun (WGS) entry which is preliminary data.</text>
</comment>
<dbReference type="PANTHER" id="PTHR35848:SF6">
    <property type="entry name" value="CUPIN TYPE-2 DOMAIN-CONTAINING PROTEIN"/>
    <property type="match status" value="1"/>
</dbReference>
<dbReference type="SUPFAM" id="SSF51182">
    <property type="entry name" value="RmlC-like cupins"/>
    <property type="match status" value="1"/>
</dbReference>
<accession>A0A101EME5</accession>
<dbReference type="InterPro" id="IPR014710">
    <property type="entry name" value="RmlC-like_jellyroll"/>
</dbReference>
<organism evidence="3 4">
    <name type="scientific">Thermococcus sibiricus</name>
    <dbReference type="NCBI Taxonomy" id="172049"/>
    <lineage>
        <taxon>Archaea</taxon>
        <taxon>Methanobacteriati</taxon>
        <taxon>Methanobacteriota</taxon>
        <taxon>Thermococci</taxon>
        <taxon>Thermococcales</taxon>
        <taxon>Thermococcaceae</taxon>
        <taxon>Thermococcus</taxon>
    </lineage>
</organism>
<proteinExistence type="predicted"/>
<keyword evidence="1" id="KW-0479">Metal-binding</keyword>
<dbReference type="PANTHER" id="PTHR35848">
    <property type="entry name" value="OXALATE-BINDING PROTEIN"/>
    <property type="match status" value="1"/>
</dbReference>
<sequence>MAAIKIWEVPGVTVPKPNERVLKVLFSPNVGNKELTLLVSLIYPHSTTGLHTHDVDEYMYIASGHGVAISEDGEEVEVHPDMLVYAPAGVKHEMKNTSDETLKLICVYVPALRASGYFEEAEKKAKEFLSDKI</sequence>
<reference evidence="4" key="1">
    <citation type="journal article" date="2015" name="MBio">
        <title>Genome-Resolved Metagenomic Analysis Reveals Roles for Candidate Phyla and Other Microbial Community Members in Biogeochemical Transformations in Oil Reservoirs.</title>
        <authorList>
            <person name="Hu P."/>
            <person name="Tom L."/>
            <person name="Singh A."/>
            <person name="Thomas B.C."/>
            <person name="Baker B.J."/>
            <person name="Piceno Y.M."/>
            <person name="Andersen G.L."/>
            <person name="Banfield J.F."/>
        </authorList>
    </citation>
    <scope>NUCLEOTIDE SEQUENCE [LARGE SCALE GENOMIC DNA]</scope>
</reference>
<dbReference type="RefSeq" id="WP_015849899.1">
    <property type="nucleotide sequence ID" value="NZ_LGFD01000009.1"/>
</dbReference>
<dbReference type="InterPro" id="IPR051610">
    <property type="entry name" value="GPI/OXD"/>
</dbReference>
<dbReference type="EMBL" id="LGFD01000009">
    <property type="protein sequence ID" value="KUK18048.1"/>
    <property type="molecule type" value="Genomic_DNA"/>
</dbReference>
<dbReference type="GeneID" id="8096642"/>
<dbReference type="Gene3D" id="2.60.120.10">
    <property type="entry name" value="Jelly Rolls"/>
    <property type="match status" value="1"/>
</dbReference>
<evidence type="ECO:0000313" key="3">
    <source>
        <dbReference type="EMBL" id="KUK18048.1"/>
    </source>
</evidence>
<dbReference type="PATRIC" id="fig|172049.5.peg.1437"/>